<dbReference type="Proteomes" id="UP000510682">
    <property type="component" value="Chromosome"/>
</dbReference>
<comment type="similarity">
    <text evidence="2">Belongs to the ABC-2 integral membrane protein family.</text>
</comment>
<feature type="transmembrane region" description="Helical" evidence="8">
    <location>
        <begin position="305"/>
        <end position="325"/>
    </location>
</feature>
<dbReference type="EMBL" id="CP059165">
    <property type="protein sequence ID" value="QLL07849.1"/>
    <property type="molecule type" value="Genomic_DNA"/>
</dbReference>
<reference evidence="11" key="3">
    <citation type="submission" date="2023-07" db="EMBL/GenBank/DDBJ databases">
        <title>Description of Mycobacterium gordonae subsp. intergordonae subsp.nov. and Mycobacterium gordonae subsp. gordonae subsp. nov.</title>
        <authorList>
            <person name="Huang H."/>
        </authorList>
    </citation>
    <scope>NUCLEOTIDE SEQUENCE [LARGE SCALE GENOMIC DNA]</scope>
    <source>
        <strain evidence="11">24</strain>
    </source>
</reference>
<keyword evidence="6 8" id="KW-0472">Membrane</keyword>
<dbReference type="Pfam" id="PF12051">
    <property type="entry name" value="DUF3533"/>
    <property type="match status" value="1"/>
</dbReference>
<evidence type="ECO:0000256" key="2">
    <source>
        <dbReference type="ARBA" id="ARBA00007783"/>
    </source>
</evidence>
<evidence type="ECO:0000256" key="4">
    <source>
        <dbReference type="ARBA" id="ARBA00022692"/>
    </source>
</evidence>
<organism evidence="10 11">
    <name type="scientific">Mycobacterium vicinigordonae</name>
    <dbReference type="NCBI Taxonomy" id="1719132"/>
    <lineage>
        <taxon>Bacteria</taxon>
        <taxon>Bacillati</taxon>
        <taxon>Actinomycetota</taxon>
        <taxon>Actinomycetes</taxon>
        <taxon>Mycobacteriales</taxon>
        <taxon>Mycobacteriaceae</taxon>
        <taxon>Mycobacterium</taxon>
    </lineage>
</organism>
<feature type="transmembrane region" description="Helical" evidence="8">
    <location>
        <begin position="266"/>
        <end position="290"/>
    </location>
</feature>
<evidence type="ECO:0000256" key="8">
    <source>
        <dbReference type="SAM" id="Phobius"/>
    </source>
</evidence>
<dbReference type="AlphaFoldDB" id="A0A7D6E041"/>
<feature type="transmembrane region" description="Helical" evidence="8">
    <location>
        <begin position="332"/>
        <end position="352"/>
    </location>
</feature>
<sequence>MSSTQPRHAAPRPDRNTKSLRTVRFWLAPIVITAAFLAALSALYLGGILNPTTNLRHFPIAVVNQDAGPYGKMIADGLVSAVDKDKFDIRVLSQADAKQQLDRAQVYGEMVIPPGFSLKVRDLGESALTANRAERPTIIVLTNPRAGTLGASIAGQTLTRAATTANSRMGERLSADVIAQAGGAPMAGAAVLALNSPIEIKSDVYNPLPNGTGNGLSAFYYALLLLLAGFTGSVVVSTLVDSMLGYVPAEFGPVYRFAEQVRISRFVTLLIKWGMMVILALLTSGIYLLIAEKLGMPVTLGRQLWLYGVFAITAVGVTSSSLIAVFGSMGLLVSMLIFVILGLPSAGATVPLEAVPSLFRWLAEFEPMHQVFLGVRSLVYLNGHGDAGLSQALSMTAIGLVIGLLLGGIVTHLYDRKGFHRIQGAIEHAIAAEHQAAHQARAKTRVNDKESSLAPEAEPETKDAEPETKEPELASESVTAPESSSEQT</sequence>
<evidence type="ECO:0000259" key="9">
    <source>
        <dbReference type="Pfam" id="PF12051"/>
    </source>
</evidence>
<comment type="subcellular location">
    <subcellularLocation>
        <location evidence="1">Cell membrane</location>
        <topology evidence="1">Multi-pass membrane protein</topology>
    </subcellularLocation>
</comment>
<feature type="compositionally biased region" description="Polar residues" evidence="7">
    <location>
        <begin position="476"/>
        <end position="488"/>
    </location>
</feature>
<reference evidence="10 11" key="2">
    <citation type="submission" date="2020-07" db="EMBL/GenBank/DDBJ databases">
        <authorList>
            <person name="Yu X."/>
        </authorList>
    </citation>
    <scope>NUCLEOTIDE SEQUENCE [LARGE SCALE GENOMIC DNA]</scope>
    <source>
        <strain evidence="11">24</strain>
    </source>
</reference>
<keyword evidence="3" id="KW-1003">Cell membrane</keyword>
<protein>
    <submittedName>
        <fullName evidence="10">DUF3533 domain-containing protein</fullName>
    </submittedName>
</protein>
<accession>A0A7D6E041</accession>
<evidence type="ECO:0000313" key="11">
    <source>
        <dbReference type="Proteomes" id="UP000510682"/>
    </source>
</evidence>
<evidence type="ECO:0000313" key="10">
    <source>
        <dbReference type="EMBL" id="QLL07849.1"/>
    </source>
</evidence>
<evidence type="ECO:0000256" key="3">
    <source>
        <dbReference type="ARBA" id="ARBA00022475"/>
    </source>
</evidence>
<feature type="domain" description="DUF3533" evidence="9">
    <location>
        <begin position="31"/>
        <end position="384"/>
    </location>
</feature>
<dbReference type="GO" id="GO:0005886">
    <property type="term" value="C:plasma membrane"/>
    <property type="evidence" value="ECO:0007669"/>
    <property type="project" value="UniProtKB-SubCell"/>
</dbReference>
<feature type="transmembrane region" description="Helical" evidence="8">
    <location>
        <begin position="25"/>
        <end position="46"/>
    </location>
</feature>
<evidence type="ECO:0000256" key="6">
    <source>
        <dbReference type="ARBA" id="ARBA00023136"/>
    </source>
</evidence>
<dbReference type="KEGG" id="mgor:H0P51_02280"/>
<dbReference type="PANTHER" id="PTHR43077:SF8">
    <property type="entry name" value="DOXORUBICIN RESISTANCE ABC TRANSPORTER PERMEASE PROTEIN DRRB"/>
    <property type="match status" value="1"/>
</dbReference>
<feature type="transmembrane region" description="Helical" evidence="8">
    <location>
        <begin position="392"/>
        <end position="414"/>
    </location>
</feature>
<feature type="compositionally biased region" description="Basic and acidic residues" evidence="7">
    <location>
        <begin position="459"/>
        <end position="472"/>
    </location>
</feature>
<dbReference type="Gene3D" id="3.40.1710.10">
    <property type="entry name" value="abc type-2 transporter like domain"/>
    <property type="match status" value="1"/>
</dbReference>
<evidence type="ECO:0000256" key="7">
    <source>
        <dbReference type="SAM" id="MobiDB-lite"/>
    </source>
</evidence>
<evidence type="ECO:0000256" key="1">
    <source>
        <dbReference type="ARBA" id="ARBA00004651"/>
    </source>
</evidence>
<keyword evidence="5 8" id="KW-1133">Transmembrane helix</keyword>
<dbReference type="InterPro" id="IPR022703">
    <property type="entry name" value="DUF3533"/>
</dbReference>
<proteinExistence type="inferred from homology"/>
<feature type="region of interest" description="Disordered" evidence="7">
    <location>
        <begin position="437"/>
        <end position="488"/>
    </location>
</feature>
<feature type="transmembrane region" description="Helical" evidence="8">
    <location>
        <begin position="218"/>
        <end position="240"/>
    </location>
</feature>
<keyword evidence="4 8" id="KW-0812">Transmembrane</keyword>
<keyword evidence="11" id="KW-1185">Reference proteome</keyword>
<dbReference type="RefSeq" id="WP_180916450.1">
    <property type="nucleotide sequence ID" value="NZ_CP059165.1"/>
</dbReference>
<dbReference type="InterPro" id="IPR051328">
    <property type="entry name" value="T7SS_ABC-Transporter"/>
</dbReference>
<dbReference type="PANTHER" id="PTHR43077">
    <property type="entry name" value="TRANSPORT PERMEASE YVFS-RELATED"/>
    <property type="match status" value="1"/>
</dbReference>
<name>A0A7D6E041_9MYCO</name>
<reference evidence="11" key="1">
    <citation type="submission" date="2020-07" db="EMBL/GenBank/DDBJ databases">
        <title>Description of Mycobacterium gordonae subsp. intergordonae subsp.nov. and Mycobacterium gordonae subsp. gordonae subsp. nov.</title>
        <authorList>
            <person name="Yu X."/>
        </authorList>
    </citation>
    <scope>NUCLEOTIDE SEQUENCE [LARGE SCALE GENOMIC DNA]</scope>
    <source>
        <strain evidence="11">24</strain>
    </source>
</reference>
<evidence type="ECO:0000256" key="5">
    <source>
        <dbReference type="ARBA" id="ARBA00022989"/>
    </source>
</evidence>
<gene>
    <name evidence="10" type="ORF">H0P51_02280</name>
</gene>